<comment type="similarity">
    <text evidence="1">Belongs to the sel-1 family.</text>
</comment>
<dbReference type="Proteomes" id="UP000070544">
    <property type="component" value="Unassembled WGS sequence"/>
</dbReference>
<dbReference type="SUPFAM" id="SSF81901">
    <property type="entry name" value="HCP-like"/>
    <property type="match status" value="1"/>
</dbReference>
<dbReference type="PANTHER" id="PTHR11102">
    <property type="entry name" value="SEL-1-LIKE PROTEIN"/>
    <property type="match status" value="1"/>
</dbReference>
<dbReference type="Gene3D" id="1.25.40.10">
    <property type="entry name" value="Tetratricopeptide repeat domain"/>
    <property type="match status" value="1"/>
</dbReference>
<dbReference type="InterPro" id="IPR011990">
    <property type="entry name" value="TPR-like_helical_dom_sf"/>
</dbReference>
<dbReference type="AlphaFoldDB" id="A0A139A2B6"/>
<dbReference type="Pfam" id="PF08238">
    <property type="entry name" value="Sel1"/>
    <property type="match status" value="7"/>
</dbReference>
<protein>
    <submittedName>
        <fullName evidence="2">HCP-like protein</fullName>
    </submittedName>
</protein>
<accession>A0A139A2B6</accession>
<dbReference type="InterPro" id="IPR006597">
    <property type="entry name" value="Sel1-like"/>
</dbReference>
<dbReference type="SMART" id="SM00671">
    <property type="entry name" value="SEL1"/>
    <property type="match status" value="7"/>
</dbReference>
<sequence length="485" mass="54016">MILKSDLPLVRPVPSNNELLTFELRNVPAEADLAFQQAQKFRQDGDLMMALQSYRCGAELNHLEAQHQFAEWCMIGLGLYHRDMDMAGHWYKKAADQGYTSSMCALGDFYKYGLGPCNRDMTRATELYRKAAELGHVDAQTRLGFMLMHQYEVRWDYEEAVQWWKKAADKKSALAHSLLAECHLLGLGVKQDKAEAEMLAKVAAELGNPDAQFNMGIICEMRWDFVSARYWYEQASKQGCAWAKTHLGDFHWHGVGGLSEDKNEAVVWYCQAAGQGDLEAIKRLAYCYTKGIGVKHDKYLGEELANIAGTAHFGAGTPSRLEDKDALGCQQTPTISHIPEYLRNTIQHLWNGTQNEVNLSSVYISPEAARGLVMAGATSVILRCKSVLGRDSQVTAYHFAFEVCNLVDTGIKALASAMKVSTTVTSLYLGGECTTELELMELGRSPTPSKSTPHSPNCMYGTMVLEMMVLGQLLRPSKSTRHSLN</sequence>
<dbReference type="STRING" id="1344416.A0A139A2B6"/>
<evidence type="ECO:0000256" key="1">
    <source>
        <dbReference type="ARBA" id="ARBA00038101"/>
    </source>
</evidence>
<evidence type="ECO:0000313" key="2">
    <source>
        <dbReference type="EMBL" id="KXS10839.1"/>
    </source>
</evidence>
<dbReference type="InterPro" id="IPR050767">
    <property type="entry name" value="Sel1_AlgK"/>
</dbReference>
<dbReference type="EMBL" id="KQ965812">
    <property type="protein sequence ID" value="KXS10839.1"/>
    <property type="molecule type" value="Genomic_DNA"/>
</dbReference>
<dbReference type="PANTHER" id="PTHR11102:SF160">
    <property type="entry name" value="ERAD-ASSOCIATED E3 UBIQUITIN-PROTEIN LIGASE COMPONENT HRD3"/>
    <property type="match status" value="1"/>
</dbReference>
<name>A0A139A2B6_GONPJ</name>
<keyword evidence="3" id="KW-1185">Reference proteome</keyword>
<evidence type="ECO:0000313" key="3">
    <source>
        <dbReference type="Proteomes" id="UP000070544"/>
    </source>
</evidence>
<dbReference type="OrthoDB" id="272077at2759"/>
<reference evidence="2 3" key="1">
    <citation type="journal article" date="2015" name="Genome Biol. Evol.">
        <title>Phylogenomic analyses indicate that early fungi evolved digesting cell walls of algal ancestors of land plants.</title>
        <authorList>
            <person name="Chang Y."/>
            <person name="Wang S."/>
            <person name="Sekimoto S."/>
            <person name="Aerts A.L."/>
            <person name="Choi C."/>
            <person name="Clum A."/>
            <person name="LaButti K.M."/>
            <person name="Lindquist E.A."/>
            <person name="Yee Ngan C."/>
            <person name="Ohm R.A."/>
            <person name="Salamov A.A."/>
            <person name="Grigoriev I.V."/>
            <person name="Spatafora J.W."/>
            <person name="Berbee M.L."/>
        </authorList>
    </citation>
    <scope>NUCLEOTIDE SEQUENCE [LARGE SCALE GENOMIC DNA]</scope>
    <source>
        <strain evidence="2 3">JEL478</strain>
    </source>
</reference>
<organism evidence="2 3">
    <name type="scientific">Gonapodya prolifera (strain JEL478)</name>
    <name type="common">Monoblepharis prolifera</name>
    <dbReference type="NCBI Taxonomy" id="1344416"/>
    <lineage>
        <taxon>Eukaryota</taxon>
        <taxon>Fungi</taxon>
        <taxon>Fungi incertae sedis</taxon>
        <taxon>Chytridiomycota</taxon>
        <taxon>Chytridiomycota incertae sedis</taxon>
        <taxon>Monoblepharidomycetes</taxon>
        <taxon>Monoblepharidales</taxon>
        <taxon>Gonapodyaceae</taxon>
        <taxon>Gonapodya</taxon>
    </lineage>
</organism>
<proteinExistence type="inferred from homology"/>
<gene>
    <name evidence="2" type="ORF">M427DRAFT_458328</name>
</gene>